<keyword evidence="9" id="KW-0539">Nucleus</keyword>
<evidence type="ECO:0000256" key="10">
    <source>
        <dbReference type="SAM" id="Coils"/>
    </source>
</evidence>
<keyword evidence="12" id="KW-1185">Reference proteome</keyword>
<dbReference type="AlphaFoldDB" id="A0A914LXE0"/>
<dbReference type="SUPFAM" id="SSF57716">
    <property type="entry name" value="Glucocorticoid receptor-like (DNA-binding domain)"/>
    <property type="match status" value="1"/>
</dbReference>
<keyword evidence="3" id="KW-0863">Zinc-finger</keyword>
<evidence type="ECO:0000313" key="13">
    <source>
        <dbReference type="WBParaSite" id="Minc3s00909g18767"/>
    </source>
</evidence>
<dbReference type="GO" id="GO:0008270">
    <property type="term" value="F:zinc ion binding"/>
    <property type="evidence" value="ECO:0007669"/>
    <property type="project" value="UniProtKB-KW"/>
</dbReference>
<keyword evidence="8" id="KW-0675">Receptor</keyword>
<evidence type="ECO:0000313" key="12">
    <source>
        <dbReference type="Proteomes" id="UP000887563"/>
    </source>
</evidence>
<evidence type="ECO:0000256" key="1">
    <source>
        <dbReference type="ARBA" id="ARBA00005993"/>
    </source>
</evidence>
<keyword evidence="2" id="KW-0479">Metal-binding</keyword>
<dbReference type="GO" id="GO:0003700">
    <property type="term" value="F:DNA-binding transcription factor activity"/>
    <property type="evidence" value="ECO:0007669"/>
    <property type="project" value="InterPro"/>
</dbReference>
<evidence type="ECO:0000256" key="2">
    <source>
        <dbReference type="ARBA" id="ARBA00022723"/>
    </source>
</evidence>
<proteinExistence type="inferred from homology"/>
<evidence type="ECO:0000256" key="5">
    <source>
        <dbReference type="ARBA" id="ARBA00023015"/>
    </source>
</evidence>
<dbReference type="InterPro" id="IPR013088">
    <property type="entry name" value="Znf_NHR/GATA"/>
</dbReference>
<keyword evidence="10" id="KW-0175">Coiled coil</keyword>
<accession>A0A914LXE0</accession>
<evidence type="ECO:0000256" key="9">
    <source>
        <dbReference type="ARBA" id="ARBA00023242"/>
    </source>
</evidence>
<keyword evidence="5" id="KW-0805">Transcription regulation</keyword>
<name>A0A914LXE0_MELIC</name>
<evidence type="ECO:0000259" key="11">
    <source>
        <dbReference type="PROSITE" id="PS51030"/>
    </source>
</evidence>
<feature type="domain" description="Nuclear receptor" evidence="11">
    <location>
        <begin position="1"/>
        <end position="54"/>
    </location>
</feature>
<protein>
    <submittedName>
        <fullName evidence="13">Nuclear receptor domain-containing protein</fullName>
    </submittedName>
</protein>
<feature type="coiled-coil region" evidence="10">
    <location>
        <begin position="64"/>
        <end position="122"/>
    </location>
</feature>
<evidence type="ECO:0000256" key="8">
    <source>
        <dbReference type="ARBA" id="ARBA00023170"/>
    </source>
</evidence>
<dbReference type="Gene3D" id="3.30.50.10">
    <property type="entry name" value="Erythroid Transcription Factor GATA-1, subunit A"/>
    <property type="match status" value="1"/>
</dbReference>
<keyword evidence="4" id="KW-0862">Zinc</keyword>
<dbReference type="PROSITE" id="PS51030">
    <property type="entry name" value="NUCLEAR_REC_DBD_2"/>
    <property type="match status" value="1"/>
</dbReference>
<dbReference type="GO" id="GO:0043565">
    <property type="term" value="F:sequence-specific DNA binding"/>
    <property type="evidence" value="ECO:0007669"/>
    <property type="project" value="InterPro"/>
</dbReference>
<evidence type="ECO:0000256" key="4">
    <source>
        <dbReference type="ARBA" id="ARBA00022833"/>
    </source>
</evidence>
<keyword evidence="6" id="KW-0238">DNA-binding</keyword>
<dbReference type="Proteomes" id="UP000887563">
    <property type="component" value="Unplaced"/>
</dbReference>
<reference evidence="13" key="1">
    <citation type="submission" date="2022-11" db="UniProtKB">
        <authorList>
            <consortium name="WormBaseParasite"/>
        </authorList>
    </citation>
    <scope>IDENTIFICATION</scope>
</reference>
<dbReference type="InterPro" id="IPR050274">
    <property type="entry name" value="Nuclear_hormone_rcpt_NR2"/>
</dbReference>
<dbReference type="InterPro" id="IPR001628">
    <property type="entry name" value="Znf_hrmn_rcpt"/>
</dbReference>
<evidence type="ECO:0000256" key="7">
    <source>
        <dbReference type="ARBA" id="ARBA00023163"/>
    </source>
</evidence>
<dbReference type="PANTHER" id="PTHR24083">
    <property type="entry name" value="NUCLEAR HORMONE RECEPTOR"/>
    <property type="match status" value="1"/>
</dbReference>
<keyword evidence="7" id="KW-0804">Transcription</keyword>
<evidence type="ECO:0000256" key="3">
    <source>
        <dbReference type="ARBA" id="ARBA00022771"/>
    </source>
</evidence>
<dbReference type="Pfam" id="PF00105">
    <property type="entry name" value="zf-C4"/>
    <property type="match status" value="1"/>
</dbReference>
<organism evidence="12 13">
    <name type="scientific">Meloidogyne incognita</name>
    <name type="common">Southern root-knot nematode worm</name>
    <name type="synonym">Oxyuris incognita</name>
    <dbReference type="NCBI Taxonomy" id="6306"/>
    <lineage>
        <taxon>Eukaryota</taxon>
        <taxon>Metazoa</taxon>
        <taxon>Ecdysozoa</taxon>
        <taxon>Nematoda</taxon>
        <taxon>Chromadorea</taxon>
        <taxon>Rhabditida</taxon>
        <taxon>Tylenchina</taxon>
        <taxon>Tylenchomorpha</taxon>
        <taxon>Tylenchoidea</taxon>
        <taxon>Meloidogynidae</taxon>
        <taxon>Meloidogyninae</taxon>
        <taxon>Meloidogyne</taxon>
        <taxon>Meloidogyne incognita group</taxon>
    </lineage>
</organism>
<dbReference type="WBParaSite" id="Minc3s00909g18767">
    <property type="protein sequence ID" value="Minc3s00909g18767"/>
    <property type="gene ID" value="Minc3s00909g18767"/>
</dbReference>
<comment type="similarity">
    <text evidence="1">Belongs to the nuclear hormone receptor family.</text>
</comment>
<evidence type="ECO:0000256" key="6">
    <source>
        <dbReference type="ARBA" id="ARBA00023125"/>
    </source>
</evidence>
<sequence>MYSCKQFFRRTVVQQKVTTCRRHKTCDLKTGEKCRGCRLDKCLIEGMDPLMVKTNDMKCRDEFIEMLEKRRNKLHKNIDNLKYDRHEEEEEYLHDGNENLNYNEEDDKIICVKNKYKKLKNKRNYLEKHSQQNYLLAPLNAENDQMEHLIQICEAQSRIRNAFMEFDEQQFLSLNLNSLQDILTNGPNIILRASEFSVKKFHK</sequence>
<dbReference type="SMART" id="SM00399">
    <property type="entry name" value="ZnF_C4"/>
    <property type="match status" value="1"/>
</dbReference>